<dbReference type="EMBL" id="OX596090">
    <property type="protein sequence ID" value="CAN0537613.1"/>
    <property type="molecule type" value="Genomic_DNA"/>
</dbReference>
<proteinExistence type="predicted"/>
<sequence length="112" mass="12071">MLPRETRRNQGFLTRGPNPLCCTQDCAFVHVLRLLKGTAPPRVILTFEADHPARTIPADSPQSGQTPPNSCRSRSPSKGTESPLPLVSPRAQGSTAAIVFLWGAPSPGSERR</sequence>
<feature type="non-terminal residue" evidence="1">
    <location>
        <position position="112"/>
    </location>
</feature>
<name>A0AC60A021_RANTA</name>
<reference evidence="1" key="2">
    <citation type="submission" date="2025-03" db="EMBL/GenBank/DDBJ databases">
        <authorList>
            <consortium name="ELIXIR-Norway"/>
            <consortium name="Elixir Norway"/>
        </authorList>
    </citation>
    <scope>NUCLEOTIDE SEQUENCE</scope>
</reference>
<evidence type="ECO:0000313" key="1">
    <source>
        <dbReference type="EMBL" id="CAN0537613.1"/>
    </source>
</evidence>
<protein>
    <submittedName>
        <fullName evidence="1">Uncharacterized protein</fullName>
    </submittedName>
</protein>
<reference evidence="1" key="1">
    <citation type="submission" date="2023-05" db="EMBL/GenBank/DDBJ databases">
        <authorList>
            <consortium name="ELIXIR-Norway"/>
        </authorList>
    </citation>
    <scope>NUCLEOTIDE SEQUENCE</scope>
</reference>
<gene>
    <name evidence="1" type="ORF">MRATA1EN22A_LOCUS24935</name>
</gene>
<accession>A0AC60A021</accession>
<dbReference type="Proteomes" id="UP001162501">
    <property type="component" value="Chromosome 6"/>
</dbReference>
<organism evidence="1 2">
    <name type="scientific">Rangifer tarandus platyrhynchus</name>
    <name type="common">Svalbard reindeer</name>
    <dbReference type="NCBI Taxonomy" id="3082113"/>
    <lineage>
        <taxon>Eukaryota</taxon>
        <taxon>Metazoa</taxon>
        <taxon>Chordata</taxon>
        <taxon>Craniata</taxon>
        <taxon>Vertebrata</taxon>
        <taxon>Euteleostomi</taxon>
        <taxon>Mammalia</taxon>
        <taxon>Eutheria</taxon>
        <taxon>Laurasiatheria</taxon>
        <taxon>Artiodactyla</taxon>
        <taxon>Ruminantia</taxon>
        <taxon>Pecora</taxon>
        <taxon>Cervidae</taxon>
        <taxon>Odocoileinae</taxon>
        <taxon>Rangifer</taxon>
    </lineage>
</organism>
<evidence type="ECO:0000313" key="2">
    <source>
        <dbReference type="Proteomes" id="UP001162501"/>
    </source>
</evidence>